<evidence type="ECO:0000256" key="4">
    <source>
        <dbReference type="ARBA" id="ARBA00022692"/>
    </source>
</evidence>
<feature type="transmembrane region" description="Helical" evidence="8">
    <location>
        <begin position="388"/>
        <end position="409"/>
    </location>
</feature>
<sequence>MESPPATVEGPEESKISHWRIVFDPVVLTQAVVSHDWKGSGTAEDPYLIGFIPNDPRNPLNLRVGIRWMIVALNALATLAMTFSSSAYTGGIPDISRRLSVGPETAFLGVSLFVLGFALGPLVWAPLSESLGRRAVFTTSYGAFIACNVVAAVSASMPLLATARLLAGALGSSALVMSGSIVVDLFAPADRGRVSAVFSAAPFLGPVLGPIAGGFLGEAAGWTGVGAMITAVTGVVWVLYYFLVPETYAPVLLRLRAAALMRDTPPGSVFRAQVDQVRGGGSGGGRTRSVGAVLRTALTRPWALLFSEVIVIALSTYMAIIFGAMYMMFAAFPIVFQQGYGFGQGVAGLAFLGIAAGMVAALFFMLLQNQAYVRAARASPGGRLPPEARLRPAQLGALMAPLGLLAFALTNSPEFHFAIPVACTAPFGFGMVVIFLSLLNYLVDTYTVYAGSAIAASTVLRSLFGAVFPLFTGVMFDRLGVHYGAAVPAVLALLCVPFPFVFYRYGQGVRERAKFAQEAREIAMRMLGGPDETKKEHVFSQPYGPTAPGEPQCYGRYCLGCDKDNMFNCRNKELYYEKLDI</sequence>
<proteinExistence type="inferred from homology"/>
<feature type="transmembrane region" description="Helical" evidence="8">
    <location>
        <begin position="222"/>
        <end position="244"/>
    </location>
</feature>
<comment type="caution">
    <text evidence="10">The sequence shown here is derived from an EMBL/GenBank/DDBJ whole genome shotgun (WGS) entry which is preliminary data.</text>
</comment>
<dbReference type="InterPro" id="IPR011701">
    <property type="entry name" value="MFS"/>
</dbReference>
<dbReference type="PANTHER" id="PTHR23502">
    <property type="entry name" value="MAJOR FACILITATOR SUPERFAMILY"/>
    <property type="match status" value="1"/>
</dbReference>
<dbReference type="GO" id="GO:0005886">
    <property type="term" value="C:plasma membrane"/>
    <property type="evidence" value="ECO:0007669"/>
    <property type="project" value="UniProtKB-SubCell"/>
</dbReference>
<dbReference type="InterPro" id="IPR020846">
    <property type="entry name" value="MFS_dom"/>
</dbReference>
<organism evidence="10 11">
    <name type="scientific">Monosporascus ibericus</name>
    <dbReference type="NCBI Taxonomy" id="155417"/>
    <lineage>
        <taxon>Eukaryota</taxon>
        <taxon>Fungi</taxon>
        <taxon>Dikarya</taxon>
        <taxon>Ascomycota</taxon>
        <taxon>Pezizomycotina</taxon>
        <taxon>Sordariomycetes</taxon>
        <taxon>Xylariomycetidae</taxon>
        <taxon>Xylariales</taxon>
        <taxon>Xylariales incertae sedis</taxon>
        <taxon>Monosporascus</taxon>
    </lineage>
</organism>
<dbReference type="SUPFAM" id="SSF103473">
    <property type="entry name" value="MFS general substrate transporter"/>
    <property type="match status" value="1"/>
</dbReference>
<keyword evidence="4 8" id="KW-0812">Transmembrane</keyword>
<feature type="transmembrane region" description="Helical" evidence="8">
    <location>
        <begin position="66"/>
        <end position="86"/>
    </location>
</feature>
<feature type="transmembrane region" description="Helical" evidence="8">
    <location>
        <begin position="483"/>
        <end position="505"/>
    </location>
</feature>
<dbReference type="InterPro" id="IPR036259">
    <property type="entry name" value="MFS_trans_sf"/>
</dbReference>
<feature type="transmembrane region" description="Helical" evidence="8">
    <location>
        <begin position="342"/>
        <end position="367"/>
    </location>
</feature>
<evidence type="ECO:0000256" key="5">
    <source>
        <dbReference type="ARBA" id="ARBA00022989"/>
    </source>
</evidence>
<evidence type="ECO:0000256" key="2">
    <source>
        <dbReference type="ARBA" id="ARBA00022448"/>
    </source>
</evidence>
<keyword evidence="11" id="KW-1185">Reference proteome</keyword>
<dbReference type="AlphaFoldDB" id="A0A4Q4T5E1"/>
<dbReference type="Gene3D" id="1.20.1250.20">
    <property type="entry name" value="MFS general substrate transporter like domains"/>
    <property type="match status" value="1"/>
</dbReference>
<feature type="transmembrane region" description="Helical" evidence="8">
    <location>
        <begin position="106"/>
        <end position="127"/>
    </location>
</feature>
<evidence type="ECO:0000256" key="7">
    <source>
        <dbReference type="ARBA" id="ARBA00038459"/>
    </source>
</evidence>
<evidence type="ECO:0000256" key="8">
    <source>
        <dbReference type="SAM" id="Phobius"/>
    </source>
</evidence>
<feature type="transmembrane region" description="Helical" evidence="8">
    <location>
        <begin position="415"/>
        <end position="439"/>
    </location>
</feature>
<evidence type="ECO:0000259" key="9">
    <source>
        <dbReference type="PROSITE" id="PS50850"/>
    </source>
</evidence>
<dbReference type="OrthoDB" id="446368at2759"/>
<feature type="transmembrane region" description="Helical" evidence="8">
    <location>
        <begin position="446"/>
        <end position="471"/>
    </location>
</feature>
<feature type="transmembrane region" description="Helical" evidence="8">
    <location>
        <begin position="194"/>
        <end position="216"/>
    </location>
</feature>
<feature type="domain" description="Major facilitator superfamily (MFS) profile" evidence="9">
    <location>
        <begin position="70"/>
        <end position="507"/>
    </location>
</feature>
<dbReference type="PROSITE" id="PS50850">
    <property type="entry name" value="MFS"/>
    <property type="match status" value="1"/>
</dbReference>
<dbReference type="Pfam" id="PF07690">
    <property type="entry name" value="MFS_1"/>
    <property type="match status" value="1"/>
</dbReference>
<keyword evidence="3" id="KW-1003">Cell membrane</keyword>
<dbReference type="FunFam" id="1.20.1250.20:FF:000011">
    <property type="entry name" value="MFS multidrug transporter, putative"/>
    <property type="match status" value="1"/>
</dbReference>
<dbReference type="STRING" id="155417.A0A4Q4T5E1"/>
<keyword evidence="5 8" id="KW-1133">Transmembrane helix</keyword>
<feature type="transmembrane region" description="Helical" evidence="8">
    <location>
        <begin position="309"/>
        <end position="336"/>
    </location>
</feature>
<dbReference type="PANTHER" id="PTHR23502:SF186">
    <property type="entry name" value="MAJOR FACILITATOR SUPERFAMILY (MFS) PROFILE DOMAIN-CONTAINING PROTEIN"/>
    <property type="match status" value="1"/>
</dbReference>
<evidence type="ECO:0000256" key="3">
    <source>
        <dbReference type="ARBA" id="ARBA00022475"/>
    </source>
</evidence>
<gene>
    <name evidence="10" type="ORF">DL764_006209</name>
</gene>
<evidence type="ECO:0000256" key="6">
    <source>
        <dbReference type="ARBA" id="ARBA00023136"/>
    </source>
</evidence>
<dbReference type="EMBL" id="QJNU01000359">
    <property type="protein sequence ID" value="RYP01439.1"/>
    <property type="molecule type" value="Genomic_DNA"/>
</dbReference>
<dbReference type="CDD" id="cd17323">
    <property type="entry name" value="MFS_Tpo1_MDR_like"/>
    <property type="match status" value="1"/>
</dbReference>
<evidence type="ECO:0000256" key="1">
    <source>
        <dbReference type="ARBA" id="ARBA00004651"/>
    </source>
</evidence>
<dbReference type="Proteomes" id="UP000293360">
    <property type="component" value="Unassembled WGS sequence"/>
</dbReference>
<protein>
    <recommendedName>
        <fullName evidence="9">Major facilitator superfamily (MFS) profile domain-containing protein</fullName>
    </recommendedName>
</protein>
<evidence type="ECO:0000313" key="10">
    <source>
        <dbReference type="EMBL" id="RYP01439.1"/>
    </source>
</evidence>
<reference evidence="10 11" key="1">
    <citation type="submission" date="2018-06" db="EMBL/GenBank/DDBJ databases">
        <title>Complete Genomes of Monosporascus.</title>
        <authorList>
            <person name="Robinson A.J."/>
            <person name="Natvig D.O."/>
        </authorList>
    </citation>
    <scope>NUCLEOTIDE SEQUENCE [LARGE SCALE GENOMIC DNA]</scope>
    <source>
        <strain evidence="10 11">CBS 110550</strain>
    </source>
</reference>
<keyword evidence="2" id="KW-0813">Transport</keyword>
<feature type="transmembrane region" description="Helical" evidence="8">
    <location>
        <begin position="139"/>
        <end position="159"/>
    </location>
</feature>
<accession>A0A4Q4T5E1</accession>
<keyword evidence="6 8" id="KW-0472">Membrane</keyword>
<comment type="subcellular location">
    <subcellularLocation>
        <location evidence="1">Cell membrane</location>
        <topology evidence="1">Multi-pass membrane protein</topology>
    </subcellularLocation>
</comment>
<dbReference type="GO" id="GO:0022857">
    <property type="term" value="F:transmembrane transporter activity"/>
    <property type="evidence" value="ECO:0007669"/>
    <property type="project" value="InterPro"/>
</dbReference>
<evidence type="ECO:0000313" key="11">
    <source>
        <dbReference type="Proteomes" id="UP000293360"/>
    </source>
</evidence>
<feature type="transmembrane region" description="Helical" evidence="8">
    <location>
        <begin position="165"/>
        <end position="187"/>
    </location>
</feature>
<comment type="similarity">
    <text evidence="7">Belongs to the major facilitator superfamily. DHA1 family. Polyamines/proton antiporter (TC 2.A.1.2.16) subfamily.</text>
</comment>
<name>A0A4Q4T5E1_9PEZI</name>